<dbReference type="InterPro" id="IPR001509">
    <property type="entry name" value="Epimerase_deHydtase"/>
</dbReference>
<reference evidence="3 4" key="1">
    <citation type="journal article" date="2020" name="Nature">
        <title>Bacterial chemolithoautotrophy via manganese oxidation.</title>
        <authorList>
            <person name="Yu H."/>
            <person name="Leadbetter J.R."/>
        </authorList>
    </citation>
    <scope>NUCLEOTIDE SEQUENCE [LARGE SCALE GENOMIC DNA]</scope>
    <source>
        <strain evidence="3 4">RBP-1</strain>
    </source>
</reference>
<name>A0A7X6DHX6_9BURK</name>
<dbReference type="Proteomes" id="UP000521868">
    <property type="component" value="Unassembled WGS sequence"/>
</dbReference>
<dbReference type="EMBL" id="VTOX01000006">
    <property type="protein sequence ID" value="NKE67457.1"/>
    <property type="molecule type" value="Genomic_DNA"/>
</dbReference>
<dbReference type="PANTHER" id="PTHR12126">
    <property type="entry name" value="NADH-UBIQUINONE OXIDOREDUCTASE 39 KDA SUBUNIT-RELATED"/>
    <property type="match status" value="1"/>
</dbReference>
<dbReference type="InterPro" id="IPR036291">
    <property type="entry name" value="NAD(P)-bd_dom_sf"/>
</dbReference>
<feature type="transmembrane region" description="Helical" evidence="1">
    <location>
        <begin position="319"/>
        <end position="340"/>
    </location>
</feature>
<dbReference type="PANTHER" id="PTHR12126:SF11">
    <property type="entry name" value="NADH DEHYDROGENASE [UBIQUINONE] 1 ALPHA SUBCOMPLEX SUBUNIT 9, MITOCHONDRIAL"/>
    <property type="match status" value="1"/>
</dbReference>
<feature type="transmembrane region" description="Helical" evidence="1">
    <location>
        <begin position="380"/>
        <end position="401"/>
    </location>
</feature>
<gene>
    <name evidence="3" type="ORF">RAMLITH_16660</name>
</gene>
<dbReference type="AlphaFoldDB" id="A0A7X6DHX6"/>
<feature type="transmembrane region" description="Helical" evidence="1">
    <location>
        <begin position="352"/>
        <end position="374"/>
    </location>
</feature>
<keyword evidence="1" id="KW-0812">Transmembrane</keyword>
<keyword evidence="1" id="KW-1133">Transmembrane helix</keyword>
<evidence type="ECO:0000313" key="4">
    <source>
        <dbReference type="Proteomes" id="UP000521868"/>
    </source>
</evidence>
<dbReference type="InterPro" id="IPR051207">
    <property type="entry name" value="ComplexI_NDUFA9_subunit"/>
</dbReference>
<accession>A0A7X6DHX6</accession>
<evidence type="ECO:0000259" key="2">
    <source>
        <dbReference type="Pfam" id="PF01370"/>
    </source>
</evidence>
<dbReference type="RefSeq" id="WP_168108586.1">
    <property type="nucleotide sequence ID" value="NZ_VTOX01000006.1"/>
</dbReference>
<comment type="caution">
    <text evidence="3">The sequence shown here is derived from an EMBL/GenBank/DDBJ whole genome shotgun (WGS) entry which is preliminary data.</text>
</comment>
<evidence type="ECO:0000256" key="1">
    <source>
        <dbReference type="SAM" id="Phobius"/>
    </source>
</evidence>
<feature type="domain" description="NAD-dependent epimerase/dehydratase" evidence="2">
    <location>
        <begin position="3"/>
        <end position="198"/>
    </location>
</feature>
<dbReference type="GO" id="GO:0044877">
    <property type="term" value="F:protein-containing complex binding"/>
    <property type="evidence" value="ECO:0007669"/>
    <property type="project" value="TreeGrafter"/>
</dbReference>
<dbReference type="Gene3D" id="3.40.50.720">
    <property type="entry name" value="NAD(P)-binding Rossmann-like Domain"/>
    <property type="match status" value="1"/>
</dbReference>
<proteinExistence type="predicted"/>
<dbReference type="Pfam" id="PF13781">
    <property type="entry name" value="DoxX_3"/>
    <property type="match status" value="1"/>
</dbReference>
<organism evidence="3 4">
    <name type="scientific">Ramlibacter lithotrophicus</name>
    <dbReference type="NCBI Taxonomy" id="2606681"/>
    <lineage>
        <taxon>Bacteria</taxon>
        <taxon>Pseudomonadati</taxon>
        <taxon>Pseudomonadota</taxon>
        <taxon>Betaproteobacteria</taxon>
        <taxon>Burkholderiales</taxon>
        <taxon>Comamonadaceae</taxon>
        <taxon>Ramlibacter</taxon>
    </lineage>
</organism>
<dbReference type="InterPro" id="IPR025695">
    <property type="entry name" value="DoxX-like"/>
</dbReference>
<keyword evidence="1" id="KW-0472">Membrane</keyword>
<dbReference type="Pfam" id="PF01370">
    <property type="entry name" value="Epimerase"/>
    <property type="match status" value="1"/>
</dbReference>
<sequence>MRVLVTGATGFIGRSLVAALLRAGHAVVCASRHARPATGEPRCEPLSVDFAAVPGADWWLPHLAGVDAVVNAVGILREQDGQTFQALHAQAPIALFEACDRAGVPFVVQISALGADAGAQSRYHLTKRAADDALRQLPLRSAIVQPSLVYGGGGASASMFNGMAALPALALPRGGAMQVQPVHVADVVAGVLAALQSPPPRSETVAFVGPEPMTLRDFLAQLRRQLGFRSGLRVLPLPERLFRWGASVAGRVPGSFLDRETAGMLLRGNTSPAAPFAELLGRSPRPVSAFVEPDRADALRHEAVLGTWLPALRWSVALLWIWTGIVSLGLYPVADSLALLARVGLEGPLARLALYGAAALDLALGLATLLVPAGRRGPVWAAQLLLILGYTALITLFLPEYWLHPYGPISKNLPLLAAIALLWAMEPRLALPGTR</sequence>
<protein>
    <submittedName>
        <fullName evidence="3">SDR family oxidoreductase</fullName>
    </submittedName>
</protein>
<evidence type="ECO:0000313" key="3">
    <source>
        <dbReference type="EMBL" id="NKE67457.1"/>
    </source>
</evidence>
<keyword evidence="4" id="KW-1185">Reference proteome</keyword>
<dbReference type="SUPFAM" id="SSF51735">
    <property type="entry name" value="NAD(P)-binding Rossmann-fold domains"/>
    <property type="match status" value="1"/>
</dbReference>